<feature type="compositionally biased region" description="Polar residues" evidence="1">
    <location>
        <begin position="464"/>
        <end position="475"/>
    </location>
</feature>
<dbReference type="GO" id="GO:0003779">
    <property type="term" value="F:actin binding"/>
    <property type="evidence" value="ECO:0007669"/>
    <property type="project" value="InterPro"/>
</dbReference>
<feature type="region of interest" description="Disordered" evidence="1">
    <location>
        <begin position="447"/>
        <end position="550"/>
    </location>
</feature>
<feature type="compositionally biased region" description="Polar residues" evidence="1">
    <location>
        <begin position="1022"/>
        <end position="1034"/>
    </location>
</feature>
<dbReference type="Gene3D" id="3.40.20.10">
    <property type="entry name" value="Severin"/>
    <property type="match status" value="1"/>
</dbReference>
<feature type="region of interest" description="Disordered" evidence="1">
    <location>
        <begin position="567"/>
        <end position="612"/>
    </location>
</feature>
<dbReference type="InterPro" id="IPR002108">
    <property type="entry name" value="ADF-H"/>
</dbReference>
<dbReference type="EMBL" id="MU866164">
    <property type="protein sequence ID" value="KAK4177462.1"/>
    <property type="molecule type" value="Genomic_DNA"/>
</dbReference>
<feature type="region of interest" description="Disordered" evidence="1">
    <location>
        <begin position="952"/>
        <end position="1143"/>
    </location>
</feature>
<feature type="compositionally biased region" description="Polar residues" evidence="1">
    <location>
        <begin position="1098"/>
        <end position="1126"/>
    </location>
</feature>
<evidence type="ECO:0000259" key="2">
    <source>
        <dbReference type="Pfam" id="PF00241"/>
    </source>
</evidence>
<feature type="domain" description="ADF-H" evidence="2">
    <location>
        <begin position="8"/>
        <end position="122"/>
    </location>
</feature>
<dbReference type="CDD" id="cd11282">
    <property type="entry name" value="ADF_coactosin_like"/>
    <property type="match status" value="1"/>
</dbReference>
<gene>
    <name evidence="3" type="ORF">QBC36DRAFT_130997</name>
</gene>
<evidence type="ECO:0000313" key="3">
    <source>
        <dbReference type="EMBL" id="KAK4177462.1"/>
    </source>
</evidence>
<feature type="compositionally biased region" description="Polar residues" evidence="1">
    <location>
        <begin position="567"/>
        <end position="578"/>
    </location>
</feature>
<reference evidence="3" key="2">
    <citation type="submission" date="2023-05" db="EMBL/GenBank/DDBJ databases">
        <authorList>
            <consortium name="Lawrence Berkeley National Laboratory"/>
            <person name="Steindorff A."/>
            <person name="Hensen N."/>
            <person name="Bonometti L."/>
            <person name="Westerberg I."/>
            <person name="Brannstrom I.O."/>
            <person name="Guillou S."/>
            <person name="Cros-Aarteil S."/>
            <person name="Calhoun S."/>
            <person name="Haridas S."/>
            <person name="Kuo A."/>
            <person name="Mondo S."/>
            <person name="Pangilinan J."/>
            <person name="Riley R."/>
            <person name="Labutti K."/>
            <person name="Andreopoulos B."/>
            <person name="Lipzen A."/>
            <person name="Chen C."/>
            <person name="Yanf M."/>
            <person name="Daum C."/>
            <person name="Ng V."/>
            <person name="Clum A."/>
            <person name="Ohm R."/>
            <person name="Martin F."/>
            <person name="Silar P."/>
            <person name="Natvig D."/>
            <person name="Lalanne C."/>
            <person name="Gautier V."/>
            <person name="Ament-Velasquez S.L."/>
            <person name="Kruys A."/>
            <person name="Hutchinson M.I."/>
            <person name="Powell A.J."/>
            <person name="Barry K."/>
            <person name="Miller A.N."/>
            <person name="Grigoriev I.V."/>
            <person name="Debuchy R."/>
            <person name="Gladieux P."/>
            <person name="Thoren M.H."/>
            <person name="Johannesson H."/>
        </authorList>
    </citation>
    <scope>NUCLEOTIDE SEQUENCE</scope>
    <source>
        <strain evidence="3">CBS 892.96</strain>
    </source>
</reference>
<dbReference type="AlphaFoldDB" id="A0AAN6WBC9"/>
<feature type="compositionally biased region" description="Low complexity" evidence="1">
    <location>
        <begin position="1037"/>
        <end position="1048"/>
    </location>
</feature>
<feature type="region of interest" description="Disordered" evidence="1">
    <location>
        <begin position="836"/>
        <end position="881"/>
    </location>
</feature>
<comment type="caution">
    <text evidence="3">The sequence shown here is derived from an EMBL/GenBank/DDBJ whole genome shotgun (WGS) entry which is preliminary data.</text>
</comment>
<sequence>MSLNGLDDPRVKEAYEAAVAEAGGWFLLKYASRDEVELLGQGTGGIVEIRNNIAEYTEKSPLYGYLRYRRRNVIIKYLPEDCSRLVQARVTVHFDSVCDCFSPHDTVFEITEAKELKDTKLSAACSLHAASGSTSSSTSSLRRRRLMEIAEEEEEEERDRKRQSTVKEEDRPGSSGQYALQPPVKLNADLATIPDASRFTDGRDPPQFTGVERPSSPAQSFDEAGRRMSSLDLYPSSSYPYPKPKVRLGPRPSVEVPGRPQTAGGGTAKPVASMPSSVKALSKVSKKGRSADDEDILESPIKEEPENPFPDLAPTNAGSKLVEDEPARPPSSNGIPAPIPTPVSMATLVPPPSRPNIISPEKARLLKAMKLREKKKMMSSQLTEDLPVGEVLLAPSTPGLAEDNHLEISPTVTLENAPSEVAVEEAAIIDKADSGIEIEIVTDQASVDAQTDSHPPSPLASSDIGDSTQASSLSDSTDETILGKEQESETSAGPLPGNKIQRPESVGRGPDAQSLDGQEESTMVPLDDKYIAELEEPATANTPVTEHPPVQTLPVSWFSVAAFPTGVTKQDASSSDSTETNKEEVTAASPKTAPVTEKEEEPSPIRLPLSKFSTQDAKPIANVESQIDAATVGQPSDVDSKTTNIKIGEMQPAQDVADTLTTEIEEATRRKLAPEPIKTGLDAPGADKRRSVISIFDNDGFIDELQSATLQQATPITVSKSPITPFFPNDANSKRNTVGGLDAVSRFSRTVSNPVRSSMLSPNEAIPGSARSVSSSAYLQKAPRPSADVLPKTGKIGSSISERIKALQQLSGKAGGPPDTVVAKERPSSTFFAVRKDGKIPSRTPSLVDRTASLTGRPTPSPPGSVESSPDGASILRRDRSGSVVNRLSMFEGGNPPRGRPDSVQVTARIVRDPTKGSEQKLNPAEYNSLELKHSPLMVDLQKRVSLEVQSRPLSALSGRMSLDHGPQIERKQSLLQRRLSKGSQSEAHDLEPVTDDGQGGLRPRRRSSLTVVKDFIKGAKSPSTDNLASSPGQAISPGSRSSSRPPSTHQNTASSSGFARRLSISSRRSSIDQNGVLSPIRTTELAVDSESEGNRKNGPNPTSPNQGKGSRTSRFMRRISNTLVPNSRKAGPPSISPTVTEENAAEVAAASRATTATSSVSPAQPSIVAFMGDVNVQFPDNLLWKRRSICLDSQGFLILSAVSGTAMMPTKNKATGLLKRYHITDFKPPYTPDVELQELPNSVVLDFVEGSGLQVACEDRAGQMNILHILTEAYQSHSR</sequence>
<proteinExistence type="predicted"/>
<organism evidence="3 4">
    <name type="scientific">Triangularia setosa</name>
    <dbReference type="NCBI Taxonomy" id="2587417"/>
    <lineage>
        <taxon>Eukaryota</taxon>
        <taxon>Fungi</taxon>
        <taxon>Dikarya</taxon>
        <taxon>Ascomycota</taxon>
        <taxon>Pezizomycotina</taxon>
        <taxon>Sordariomycetes</taxon>
        <taxon>Sordariomycetidae</taxon>
        <taxon>Sordariales</taxon>
        <taxon>Podosporaceae</taxon>
        <taxon>Triangularia</taxon>
    </lineage>
</organism>
<dbReference type="Pfam" id="PF00241">
    <property type="entry name" value="Cofilin_ADF"/>
    <property type="match status" value="1"/>
</dbReference>
<reference evidence="3" key="1">
    <citation type="journal article" date="2023" name="Mol. Phylogenet. Evol.">
        <title>Genome-scale phylogeny and comparative genomics of the fungal order Sordariales.</title>
        <authorList>
            <person name="Hensen N."/>
            <person name="Bonometti L."/>
            <person name="Westerberg I."/>
            <person name="Brannstrom I.O."/>
            <person name="Guillou S."/>
            <person name="Cros-Aarteil S."/>
            <person name="Calhoun S."/>
            <person name="Haridas S."/>
            <person name="Kuo A."/>
            <person name="Mondo S."/>
            <person name="Pangilinan J."/>
            <person name="Riley R."/>
            <person name="LaButti K."/>
            <person name="Andreopoulos B."/>
            <person name="Lipzen A."/>
            <person name="Chen C."/>
            <person name="Yan M."/>
            <person name="Daum C."/>
            <person name="Ng V."/>
            <person name="Clum A."/>
            <person name="Steindorff A."/>
            <person name="Ohm R.A."/>
            <person name="Martin F."/>
            <person name="Silar P."/>
            <person name="Natvig D.O."/>
            <person name="Lalanne C."/>
            <person name="Gautier V."/>
            <person name="Ament-Velasquez S.L."/>
            <person name="Kruys A."/>
            <person name="Hutchinson M.I."/>
            <person name="Powell A.J."/>
            <person name="Barry K."/>
            <person name="Miller A.N."/>
            <person name="Grigoriev I.V."/>
            <person name="Debuchy R."/>
            <person name="Gladieux P."/>
            <person name="Hiltunen Thoren M."/>
            <person name="Johannesson H."/>
        </authorList>
    </citation>
    <scope>NUCLEOTIDE SEQUENCE</scope>
    <source>
        <strain evidence="3">CBS 892.96</strain>
    </source>
</reference>
<dbReference type="SUPFAM" id="SSF55753">
    <property type="entry name" value="Actin depolymerizing proteins"/>
    <property type="match status" value="1"/>
</dbReference>
<name>A0AAN6WBC9_9PEZI</name>
<feature type="region of interest" description="Disordered" evidence="1">
    <location>
        <begin position="149"/>
        <end position="361"/>
    </location>
</feature>
<protein>
    <recommendedName>
        <fullName evidence="2">ADF-H domain-containing protein</fullName>
    </recommendedName>
</protein>
<keyword evidence="4" id="KW-1185">Reference proteome</keyword>
<dbReference type="InterPro" id="IPR029006">
    <property type="entry name" value="ADF-H/Gelsolin-like_dom_sf"/>
</dbReference>
<evidence type="ECO:0000256" key="1">
    <source>
        <dbReference type="SAM" id="MobiDB-lite"/>
    </source>
</evidence>
<evidence type="ECO:0000313" key="4">
    <source>
        <dbReference type="Proteomes" id="UP001302321"/>
    </source>
</evidence>
<dbReference type="Proteomes" id="UP001302321">
    <property type="component" value="Unassembled WGS sequence"/>
</dbReference>
<feature type="compositionally biased region" description="Polar residues" evidence="1">
    <location>
        <begin position="1049"/>
        <end position="1058"/>
    </location>
</feature>
<accession>A0AAN6WBC9</accession>
<feature type="compositionally biased region" description="Basic and acidic residues" evidence="1">
    <location>
        <begin position="158"/>
        <end position="172"/>
    </location>
</feature>